<dbReference type="AlphaFoldDB" id="A0A6A5WXY1"/>
<feature type="domain" description="HTH CENPB-type" evidence="2">
    <location>
        <begin position="28"/>
        <end position="102"/>
    </location>
</feature>
<dbReference type="EMBL" id="ML977560">
    <property type="protein sequence ID" value="KAF2006457.1"/>
    <property type="molecule type" value="Genomic_DNA"/>
</dbReference>
<sequence>MDKASQVLAQGVPPGVRTSYRALAGHSQKAQSQQYLTPWEEKALVKFLLQMSDLGQPVRIKFIPFLAFVATRQRPATQRPLKPPGKNWAKAFETRYPEMAARRVMALDWNRHEKNIFGKITH</sequence>
<feature type="non-terminal residue" evidence="3">
    <location>
        <position position="122"/>
    </location>
</feature>
<accession>A0A6A5WXY1</accession>
<dbReference type="InterPro" id="IPR006600">
    <property type="entry name" value="HTH_CenpB_DNA-bd_dom"/>
</dbReference>
<evidence type="ECO:0000313" key="3">
    <source>
        <dbReference type="EMBL" id="KAF2006457.1"/>
    </source>
</evidence>
<dbReference type="PROSITE" id="PS51253">
    <property type="entry name" value="HTH_CENPB"/>
    <property type="match status" value="1"/>
</dbReference>
<dbReference type="OrthoDB" id="5420958at2759"/>
<organism evidence="3 4">
    <name type="scientific">Amniculicola lignicola CBS 123094</name>
    <dbReference type="NCBI Taxonomy" id="1392246"/>
    <lineage>
        <taxon>Eukaryota</taxon>
        <taxon>Fungi</taxon>
        <taxon>Dikarya</taxon>
        <taxon>Ascomycota</taxon>
        <taxon>Pezizomycotina</taxon>
        <taxon>Dothideomycetes</taxon>
        <taxon>Pleosporomycetidae</taxon>
        <taxon>Pleosporales</taxon>
        <taxon>Amniculicolaceae</taxon>
        <taxon>Amniculicola</taxon>
    </lineage>
</organism>
<evidence type="ECO:0000313" key="4">
    <source>
        <dbReference type="Proteomes" id="UP000799779"/>
    </source>
</evidence>
<evidence type="ECO:0000259" key="2">
    <source>
        <dbReference type="PROSITE" id="PS51253"/>
    </source>
</evidence>
<keyword evidence="1" id="KW-0238">DNA-binding</keyword>
<gene>
    <name evidence="3" type="ORF">P154DRAFT_394365</name>
</gene>
<protein>
    <recommendedName>
        <fullName evidence="2">HTH CENPB-type domain-containing protein</fullName>
    </recommendedName>
</protein>
<reference evidence="3" key="1">
    <citation type="journal article" date="2020" name="Stud. Mycol.">
        <title>101 Dothideomycetes genomes: a test case for predicting lifestyles and emergence of pathogens.</title>
        <authorList>
            <person name="Haridas S."/>
            <person name="Albert R."/>
            <person name="Binder M."/>
            <person name="Bloem J."/>
            <person name="Labutti K."/>
            <person name="Salamov A."/>
            <person name="Andreopoulos B."/>
            <person name="Baker S."/>
            <person name="Barry K."/>
            <person name="Bills G."/>
            <person name="Bluhm B."/>
            <person name="Cannon C."/>
            <person name="Castanera R."/>
            <person name="Culley D."/>
            <person name="Daum C."/>
            <person name="Ezra D."/>
            <person name="Gonzalez J."/>
            <person name="Henrissat B."/>
            <person name="Kuo A."/>
            <person name="Liang C."/>
            <person name="Lipzen A."/>
            <person name="Lutzoni F."/>
            <person name="Magnuson J."/>
            <person name="Mondo S."/>
            <person name="Nolan M."/>
            <person name="Ohm R."/>
            <person name="Pangilinan J."/>
            <person name="Park H.-J."/>
            <person name="Ramirez L."/>
            <person name="Alfaro M."/>
            <person name="Sun H."/>
            <person name="Tritt A."/>
            <person name="Yoshinaga Y."/>
            <person name="Zwiers L.-H."/>
            <person name="Turgeon B."/>
            <person name="Goodwin S."/>
            <person name="Spatafora J."/>
            <person name="Crous P."/>
            <person name="Grigoriev I."/>
        </authorList>
    </citation>
    <scope>NUCLEOTIDE SEQUENCE</scope>
    <source>
        <strain evidence="3">CBS 123094</strain>
    </source>
</reference>
<dbReference type="GO" id="GO:0003677">
    <property type="term" value="F:DNA binding"/>
    <property type="evidence" value="ECO:0007669"/>
    <property type="project" value="UniProtKB-KW"/>
</dbReference>
<evidence type="ECO:0000256" key="1">
    <source>
        <dbReference type="ARBA" id="ARBA00023125"/>
    </source>
</evidence>
<name>A0A6A5WXY1_9PLEO</name>
<keyword evidence="4" id="KW-1185">Reference proteome</keyword>
<proteinExistence type="predicted"/>
<dbReference type="Proteomes" id="UP000799779">
    <property type="component" value="Unassembled WGS sequence"/>
</dbReference>